<protein>
    <submittedName>
        <fullName evidence="1">Uncharacterized protein</fullName>
    </submittedName>
</protein>
<proteinExistence type="predicted"/>
<dbReference type="EMBL" id="KN822056">
    <property type="protein sequence ID" value="KIM60984.1"/>
    <property type="molecule type" value="Genomic_DNA"/>
</dbReference>
<evidence type="ECO:0000313" key="2">
    <source>
        <dbReference type="Proteomes" id="UP000053989"/>
    </source>
</evidence>
<reference evidence="1 2" key="1">
    <citation type="submission" date="2014-04" db="EMBL/GenBank/DDBJ databases">
        <authorList>
            <consortium name="DOE Joint Genome Institute"/>
            <person name="Kuo A."/>
            <person name="Kohler A."/>
            <person name="Nagy L.G."/>
            <person name="Floudas D."/>
            <person name="Copeland A."/>
            <person name="Barry K.W."/>
            <person name="Cichocki N."/>
            <person name="Veneault-Fourrey C."/>
            <person name="LaButti K."/>
            <person name="Lindquist E.A."/>
            <person name="Lipzen A."/>
            <person name="Lundell T."/>
            <person name="Morin E."/>
            <person name="Murat C."/>
            <person name="Sun H."/>
            <person name="Tunlid A."/>
            <person name="Henrissat B."/>
            <person name="Grigoriev I.V."/>
            <person name="Hibbett D.S."/>
            <person name="Martin F."/>
            <person name="Nordberg H.P."/>
            <person name="Cantor M.N."/>
            <person name="Hua S.X."/>
        </authorList>
    </citation>
    <scope>NUCLEOTIDE SEQUENCE [LARGE SCALE GENOMIC DNA]</scope>
    <source>
        <strain evidence="1 2">Foug A</strain>
    </source>
</reference>
<dbReference type="Proteomes" id="UP000053989">
    <property type="component" value="Unassembled WGS sequence"/>
</dbReference>
<sequence>MHGVLAGLSYVLQVPRLVALPTNIGRARERTSGIMVYFYWTPSSARTKSMYMCLIIRIMHAMLKMRYLSLSVWKGASKPCGKNGSVIKVESIFEV</sequence>
<accession>A0A0C3DXU2</accession>
<evidence type="ECO:0000313" key="1">
    <source>
        <dbReference type="EMBL" id="KIM60984.1"/>
    </source>
</evidence>
<dbReference type="AlphaFoldDB" id="A0A0C3DXU2"/>
<organism evidence="1 2">
    <name type="scientific">Scleroderma citrinum Foug A</name>
    <dbReference type="NCBI Taxonomy" id="1036808"/>
    <lineage>
        <taxon>Eukaryota</taxon>
        <taxon>Fungi</taxon>
        <taxon>Dikarya</taxon>
        <taxon>Basidiomycota</taxon>
        <taxon>Agaricomycotina</taxon>
        <taxon>Agaricomycetes</taxon>
        <taxon>Agaricomycetidae</taxon>
        <taxon>Boletales</taxon>
        <taxon>Sclerodermatineae</taxon>
        <taxon>Sclerodermataceae</taxon>
        <taxon>Scleroderma</taxon>
    </lineage>
</organism>
<reference evidence="2" key="2">
    <citation type="submission" date="2015-01" db="EMBL/GenBank/DDBJ databases">
        <title>Evolutionary Origins and Diversification of the Mycorrhizal Mutualists.</title>
        <authorList>
            <consortium name="DOE Joint Genome Institute"/>
            <consortium name="Mycorrhizal Genomics Consortium"/>
            <person name="Kohler A."/>
            <person name="Kuo A."/>
            <person name="Nagy L.G."/>
            <person name="Floudas D."/>
            <person name="Copeland A."/>
            <person name="Barry K.W."/>
            <person name="Cichocki N."/>
            <person name="Veneault-Fourrey C."/>
            <person name="LaButti K."/>
            <person name="Lindquist E.A."/>
            <person name="Lipzen A."/>
            <person name="Lundell T."/>
            <person name="Morin E."/>
            <person name="Murat C."/>
            <person name="Riley R."/>
            <person name="Ohm R."/>
            <person name="Sun H."/>
            <person name="Tunlid A."/>
            <person name="Henrissat B."/>
            <person name="Grigoriev I.V."/>
            <person name="Hibbett D.S."/>
            <person name="Martin F."/>
        </authorList>
    </citation>
    <scope>NUCLEOTIDE SEQUENCE [LARGE SCALE GENOMIC DNA]</scope>
    <source>
        <strain evidence="2">Foug A</strain>
    </source>
</reference>
<dbReference type="InParanoid" id="A0A0C3DXU2"/>
<dbReference type="HOGENOM" id="CLU_2374039_0_0_1"/>
<gene>
    <name evidence="1" type="ORF">SCLCIDRAFT_1216285</name>
</gene>
<name>A0A0C3DXU2_9AGAM</name>
<keyword evidence="2" id="KW-1185">Reference proteome</keyword>